<gene>
    <name evidence="1" type="ORF">S12H4_55761</name>
</gene>
<sequence length="104" mass="12036">MRISIQWLKNYVEMDLSFSQTVKALNDIGLLVDSWEKRGRDIILELETYANRPDTTGHLGVARELAALLEVPLKEQSWPLNEIDEKTLDNIGILQNKDFPLTYY</sequence>
<dbReference type="Gene3D" id="3.30.56.10">
    <property type="match status" value="1"/>
</dbReference>
<dbReference type="EMBL" id="BARW01035809">
    <property type="protein sequence ID" value="GAJ22993.1"/>
    <property type="molecule type" value="Genomic_DNA"/>
</dbReference>
<dbReference type="InterPro" id="IPR009061">
    <property type="entry name" value="DNA-bd_dom_put_sf"/>
</dbReference>
<organism evidence="1">
    <name type="scientific">marine sediment metagenome</name>
    <dbReference type="NCBI Taxonomy" id="412755"/>
    <lineage>
        <taxon>unclassified sequences</taxon>
        <taxon>metagenomes</taxon>
        <taxon>ecological metagenomes</taxon>
    </lineage>
</organism>
<reference evidence="1" key="1">
    <citation type="journal article" date="2014" name="Front. Microbiol.">
        <title>High frequency of phylogenetically diverse reductive dehalogenase-homologous genes in deep subseafloor sedimentary metagenomes.</title>
        <authorList>
            <person name="Kawai M."/>
            <person name="Futagami T."/>
            <person name="Toyoda A."/>
            <person name="Takaki Y."/>
            <person name="Nishi S."/>
            <person name="Hori S."/>
            <person name="Arai W."/>
            <person name="Tsubouchi T."/>
            <person name="Morono Y."/>
            <person name="Uchiyama I."/>
            <person name="Ito T."/>
            <person name="Fujiyama A."/>
            <person name="Inagaki F."/>
            <person name="Takami H."/>
        </authorList>
    </citation>
    <scope>NUCLEOTIDE SEQUENCE</scope>
    <source>
        <strain evidence="1">Expedition CK06-06</strain>
    </source>
</reference>
<evidence type="ECO:0000313" key="1">
    <source>
        <dbReference type="EMBL" id="GAJ22993.1"/>
    </source>
</evidence>
<dbReference type="SUPFAM" id="SSF46955">
    <property type="entry name" value="Putative DNA-binding domain"/>
    <property type="match status" value="1"/>
</dbReference>
<accession>X1UZT6</accession>
<comment type="caution">
    <text evidence="1">The sequence shown here is derived from an EMBL/GenBank/DDBJ whole genome shotgun (WGS) entry which is preliminary data.</text>
</comment>
<evidence type="ECO:0008006" key="2">
    <source>
        <dbReference type="Google" id="ProtNLM"/>
    </source>
</evidence>
<dbReference type="AlphaFoldDB" id="X1UZT6"/>
<protein>
    <recommendedName>
        <fullName evidence="2">tRNA-binding domain-containing protein</fullName>
    </recommendedName>
</protein>
<name>X1UZT6_9ZZZZ</name>
<proteinExistence type="predicted"/>